<feature type="active site" description="Proton donor" evidence="3">
    <location>
        <position position="86"/>
    </location>
</feature>
<proteinExistence type="inferred from homology"/>
<keyword evidence="2 3" id="KW-0119">Carbohydrate metabolism</keyword>
<dbReference type="NCBIfam" id="TIGR00274">
    <property type="entry name" value="N-acetylmuramic acid 6-phosphate etherase"/>
    <property type="match status" value="1"/>
</dbReference>
<comment type="similarity">
    <text evidence="3">Belongs to the GCKR-like family. MurNAc-6-P etherase subfamily.</text>
</comment>
<dbReference type="GO" id="GO:0016835">
    <property type="term" value="F:carbon-oxygen lyase activity"/>
    <property type="evidence" value="ECO:0007669"/>
    <property type="project" value="UniProtKB-UniRule"/>
</dbReference>
<comment type="pathway">
    <text evidence="3">Amino-sugar metabolism; N-acetylmuramate degradation.</text>
</comment>
<dbReference type="GO" id="GO:0097173">
    <property type="term" value="P:N-acetylmuramic acid catabolic process"/>
    <property type="evidence" value="ECO:0007669"/>
    <property type="project" value="UniProtKB-UniPathway"/>
</dbReference>
<keyword evidence="1 3" id="KW-0456">Lyase</keyword>
<dbReference type="Proteomes" id="UP000317036">
    <property type="component" value="Unassembled WGS sequence"/>
</dbReference>
<evidence type="ECO:0000256" key="3">
    <source>
        <dbReference type="HAMAP-Rule" id="MF_00068"/>
    </source>
</evidence>
<name>A0A559K5W9_9BACL</name>
<dbReference type="InterPro" id="IPR001347">
    <property type="entry name" value="SIS_dom"/>
</dbReference>
<dbReference type="GO" id="GO:0009254">
    <property type="term" value="P:peptidoglycan turnover"/>
    <property type="evidence" value="ECO:0007669"/>
    <property type="project" value="TreeGrafter"/>
</dbReference>
<evidence type="ECO:0000259" key="5">
    <source>
        <dbReference type="PROSITE" id="PS51464"/>
    </source>
</evidence>
<dbReference type="Gene3D" id="1.10.8.1080">
    <property type="match status" value="1"/>
</dbReference>
<keyword evidence="7" id="KW-1185">Reference proteome</keyword>
<comment type="function">
    <text evidence="3">Specifically catalyzes the cleavage of the D-lactyl ether substituent of MurNAc 6-phosphate, producing GlcNAc 6-phosphate and D-lactate.</text>
</comment>
<feature type="region of interest" description="Disordered" evidence="4">
    <location>
        <begin position="1"/>
        <end position="20"/>
    </location>
</feature>
<dbReference type="SUPFAM" id="SSF53697">
    <property type="entry name" value="SIS domain"/>
    <property type="match status" value="1"/>
</dbReference>
<evidence type="ECO:0000256" key="1">
    <source>
        <dbReference type="ARBA" id="ARBA00023239"/>
    </source>
</evidence>
<comment type="miscellaneous">
    <text evidence="3">A lyase-type mechanism (elimination/hydration) is suggested for the cleavage of the lactyl ether bond of MurNAc 6-phosphate, with the formation of an alpha,beta-unsaturated aldehyde intermediate with (E)-stereochemistry, followed by the syn addition of water to give product.</text>
</comment>
<dbReference type="PANTHER" id="PTHR10088:SF4">
    <property type="entry name" value="GLUCOKINASE REGULATORY PROTEIN"/>
    <property type="match status" value="1"/>
</dbReference>
<feature type="domain" description="SIS" evidence="5">
    <location>
        <begin position="58"/>
        <end position="220"/>
    </location>
</feature>
<gene>
    <name evidence="3 6" type="primary">murQ</name>
    <name evidence="6" type="ORF">FPZ49_23230</name>
</gene>
<accession>A0A559K5W9</accession>
<dbReference type="OrthoDB" id="9813395at2"/>
<organism evidence="6 7">
    <name type="scientific">Paenibacillus cremeus</name>
    <dbReference type="NCBI Taxonomy" id="2163881"/>
    <lineage>
        <taxon>Bacteria</taxon>
        <taxon>Bacillati</taxon>
        <taxon>Bacillota</taxon>
        <taxon>Bacilli</taxon>
        <taxon>Bacillales</taxon>
        <taxon>Paenibacillaceae</taxon>
        <taxon>Paenibacillus</taxon>
    </lineage>
</organism>
<sequence>MTPSNSELTVTEQRNEHSQHLDSMSVNEIVELMNQEDKKVAVAVEAALPQITTAIEAIARTLKAGGTLYYIGAGTSGRLGILDASECPPTFGVDPSLVVGIIAGGPGAITRSVENAEDDHEAGKRDIGAQITPSDVVVGIASSGTTPYVIGALEEARRIGAVTIGFSCNTNTKVSTAAQYAIEVPVGPEIVTGSTRLKAGTATKMVLNMITTTTMIMLGKVYGNLMVNVQATNAKLRKRVIKIITDATGAAEETAAAICSQANGDARIAILMLKYGITAEEAASALARTNDHFGNTMRLLASN</sequence>
<dbReference type="EC" id="4.2.1.126" evidence="3"/>
<dbReference type="InterPro" id="IPR005486">
    <property type="entry name" value="Glucokinase_regulatory_CS"/>
</dbReference>
<comment type="caution">
    <text evidence="6">The sequence shown here is derived from an EMBL/GenBank/DDBJ whole genome shotgun (WGS) entry which is preliminary data.</text>
</comment>
<dbReference type="FunFam" id="3.40.50.10490:FF:000014">
    <property type="entry name" value="N-acetylmuramic acid 6-phosphate etherase"/>
    <property type="match status" value="1"/>
</dbReference>
<dbReference type="EMBL" id="VNJI01000035">
    <property type="protein sequence ID" value="TVY07529.1"/>
    <property type="molecule type" value="Genomic_DNA"/>
</dbReference>
<dbReference type="GO" id="GO:0097367">
    <property type="term" value="F:carbohydrate derivative binding"/>
    <property type="evidence" value="ECO:0007669"/>
    <property type="project" value="InterPro"/>
</dbReference>
<dbReference type="GO" id="GO:0016803">
    <property type="term" value="F:ether hydrolase activity"/>
    <property type="evidence" value="ECO:0007669"/>
    <property type="project" value="TreeGrafter"/>
</dbReference>
<evidence type="ECO:0000256" key="4">
    <source>
        <dbReference type="SAM" id="MobiDB-lite"/>
    </source>
</evidence>
<comment type="subunit">
    <text evidence="3">Homodimer.</text>
</comment>
<evidence type="ECO:0000313" key="7">
    <source>
        <dbReference type="Proteomes" id="UP000317036"/>
    </source>
</evidence>
<reference evidence="6 7" key="1">
    <citation type="submission" date="2019-07" db="EMBL/GenBank/DDBJ databases">
        <authorList>
            <person name="Kim J."/>
        </authorList>
    </citation>
    <scope>NUCLEOTIDE SEQUENCE [LARGE SCALE GENOMIC DNA]</scope>
    <source>
        <strain evidence="6 7">JC52</strain>
    </source>
</reference>
<dbReference type="NCBIfam" id="NF009222">
    <property type="entry name" value="PRK12570.1"/>
    <property type="match status" value="1"/>
</dbReference>
<protein>
    <recommendedName>
        <fullName evidence="3">N-acetylmuramic acid 6-phosphate etherase</fullName>
        <shortName evidence="3">MurNAc-6-P etherase</shortName>
        <ecNumber evidence="3">4.2.1.126</ecNumber>
    </recommendedName>
    <alternativeName>
        <fullName evidence="3">N-acetylmuramic acid 6-phosphate hydrolase</fullName>
    </alternativeName>
    <alternativeName>
        <fullName evidence="3">N-acetylmuramic acid 6-phosphate lyase</fullName>
    </alternativeName>
</protein>
<feature type="compositionally biased region" description="Polar residues" evidence="4">
    <location>
        <begin position="1"/>
        <end position="12"/>
    </location>
</feature>
<dbReference type="Pfam" id="PF22645">
    <property type="entry name" value="GKRP_SIS_N"/>
    <property type="match status" value="1"/>
</dbReference>
<dbReference type="InterPro" id="IPR005488">
    <property type="entry name" value="Etherase_MurQ"/>
</dbReference>
<dbReference type="InterPro" id="IPR046348">
    <property type="entry name" value="SIS_dom_sf"/>
</dbReference>
<dbReference type="PROSITE" id="PS51464">
    <property type="entry name" value="SIS"/>
    <property type="match status" value="1"/>
</dbReference>
<feature type="active site" evidence="3">
    <location>
        <position position="117"/>
    </location>
</feature>
<dbReference type="AlphaFoldDB" id="A0A559K5W9"/>
<dbReference type="GO" id="GO:0046348">
    <property type="term" value="P:amino sugar catabolic process"/>
    <property type="evidence" value="ECO:0007669"/>
    <property type="project" value="InterPro"/>
</dbReference>
<dbReference type="RefSeq" id="WP_144851508.1">
    <property type="nucleotide sequence ID" value="NZ_VNJI01000035.1"/>
</dbReference>
<comment type="catalytic activity">
    <reaction evidence="3">
        <text>N-acetyl-D-muramate 6-phosphate + H2O = N-acetyl-D-glucosamine 6-phosphate + (R)-lactate</text>
        <dbReference type="Rhea" id="RHEA:26410"/>
        <dbReference type="ChEBI" id="CHEBI:15377"/>
        <dbReference type="ChEBI" id="CHEBI:16004"/>
        <dbReference type="ChEBI" id="CHEBI:57513"/>
        <dbReference type="ChEBI" id="CHEBI:58722"/>
        <dbReference type="EC" id="4.2.1.126"/>
    </reaction>
</comment>
<dbReference type="PANTHER" id="PTHR10088">
    <property type="entry name" value="GLUCOKINASE REGULATORY PROTEIN"/>
    <property type="match status" value="1"/>
</dbReference>
<evidence type="ECO:0000313" key="6">
    <source>
        <dbReference type="EMBL" id="TVY07529.1"/>
    </source>
</evidence>
<evidence type="ECO:0000256" key="2">
    <source>
        <dbReference type="ARBA" id="ARBA00023277"/>
    </source>
</evidence>
<dbReference type="NCBIfam" id="NF003915">
    <property type="entry name" value="PRK05441.1"/>
    <property type="match status" value="1"/>
</dbReference>
<dbReference type="Gene3D" id="3.40.50.10490">
    <property type="entry name" value="Glucose-6-phosphate isomerase like protein, domain 1"/>
    <property type="match status" value="1"/>
</dbReference>
<dbReference type="CDD" id="cd05007">
    <property type="entry name" value="SIS_Etherase"/>
    <property type="match status" value="1"/>
</dbReference>
<dbReference type="UniPathway" id="UPA00342"/>
<dbReference type="InterPro" id="IPR040190">
    <property type="entry name" value="MURQ/GCKR"/>
</dbReference>
<dbReference type="PROSITE" id="PS01272">
    <property type="entry name" value="GCKR"/>
    <property type="match status" value="1"/>
</dbReference>
<dbReference type="HAMAP" id="MF_00068">
    <property type="entry name" value="MurQ"/>
    <property type="match status" value="1"/>
</dbReference>